<evidence type="ECO:0000313" key="4">
    <source>
        <dbReference type="Proteomes" id="UP000823964"/>
    </source>
</evidence>
<sequence length="136" mass="15063">MKLALTILTAVVLMGVPMGEAADAVTDLRPVIKQAAEANGVDPVLMEAIIRLESGHATSRAARTKNNLAGIMGRKGQRRYESKEACVHDLGRILGNYRDKGRVTVEQIGRHYCTSSRMWTREVNAQIRLIRSGRYD</sequence>
<dbReference type="EMBL" id="DXFQ01000149">
    <property type="protein sequence ID" value="HIX20517.1"/>
    <property type="molecule type" value="Genomic_DNA"/>
</dbReference>
<dbReference type="InterPro" id="IPR002901">
    <property type="entry name" value="MGlyc_endo_b_GlcNAc-like_dom"/>
</dbReference>
<evidence type="ECO:0000313" key="3">
    <source>
        <dbReference type="EMBL" id="HIX20517.1"/>
    </source>
</evidence>
<name>A0A9D1VCM4_9BACT</name>
<dbReference type="Gene3D" id="1.10.530.10">
    <property type="match status" value="1"/>
</dbReference>
<protein>
    <submittedName>
        <fullName evidence="3">Glucosaminidase domain-containing protein</fullName>
    </submittedName>
</protein>
<dbReference type="GO" id="GO:0004040">
    <property type="term" value="F:amidase activity"/>
    <property type="evidence" value="ECO:0007669"/>
    <property type="project" value="InterPro"/>
</dbReference>
<dbReference type="SUPFAM" id="SSF53955">
    <property type="entry name" value="Lysozyme-like"/>
    <property type="match status" value="1"/>
</dbReference>
<feature type="chain" id="PRO_5039029487" evidence="1">
    <location>
        <begin position="22"/>
        <end position="136"/>
    </location>
</feature>
<feature type="domain" description="Mannosyl-glycoprotein endo-beta-N-acetylglucosamidase-like" evidence="2">
    <location>
        <begin position="30"/>
        <end position="100"/>
    </location>
</feature>
<comment type="caution">
    <text evidence="3">The sequence shown here is derived from an EMBL/GenBank/DDBJ whole genome shotgun (WGS) entry which is preliminary data.</text>
</comment>
<keyword evidence="1" id="KW-0732">Signal</keyword>
<reference evidence="3" key="1">
    <citation type="journal article" date="2021" name="PeerJ">
        <title>Extensive microbial diversity within the chicken gut microbiome revealed by metagenomics and culture.</title>
        <authorList>
            <person name="Gilroy R."/>
            <person name="Ravi A."/>
            <person name="Getino M."/>
            <person name="Pursley I."/>
            <person name="Horton D.L."/>
            <person name="Alikhan N.F."/>
            <person name="Baker D."/>
            <person name="Gharbi K."/>
            <person name="Hall N."/>
            <person name="Watson M."/>
            <person name="Adriaenssens E.M."/>
            <person name="Foster-Nyarko E."/>
            <person name="Jarju S."/>
            <person name="Secka A."/>
            <person name="Antonio M."/>
            <person name="Oren A."/>
            <person name="Chaudhuri R.R."/>
            <person name="La Ragione R."/>
            <person name="Hildebrand F."/>
            <person name="Pallen M.J."/>
        </authorList>
    </citation>
    <scope>NUCLEOTIDE SEQUENCE</scope>
    <source>
        <strain evidence="3">14975</strain>
    </source>
</reference>
<dbReference type="InterPro" id="IPR023346">
    <property type="entry name" value="Lysozyme-like_dom_sf"/>
</dbReference>
<proteinExistence type="predicted"/>
<organism evidence="3 4">
    <name type="scientific">Candidatus Akkermansia intestinigallinarum</name>
    <dbReference type="NCBI Taxonomy" id="2838431"/>
    <lineage>
        <taxon>Bacteria</taxon>
        <taxon>Pseudomonadati</taxon>
        <taxon>Verrucomicrobiota</taxon>
        <taxon>Verrucomicrobiia</taxon>
        <taxon>Verrucomicrobiales</taxon>
        <taxon>Akkermansiaceae</taxon>
        <taxon>Akkermansia</taxon>
    </lineage>
</organism>
<feature type="signal peptide" evidence="1">
    <location>
        <begin position="1"/>
        <end position="21"/>
    </location>
</feature>
<reference evidence="3" key="2">
    <citation type="submission" date="2021-04" db="EMBL/GenBank/DDBJ databases">
        <authorList>
            <person name="Gilroy R."/>
        </authorList>
    </citation>
    <scope>NUCLEOTIDE SEQUENCE</scope>
    <source>
        <strain evidence="3">14975</strain>
    </source>
</reference>
<evidence type="ECO:0000259" key="2">
    <source>
        <dbReference type="Pfam" id="PF01832"/>
    </source>
</evidence>
<gene>
    <name evidence="3" type="ORF">H9862_07965</name>
</gene>
<accession>A0A9D1VCM4</accession>
<dbReference type="Proteomes" id="UP000823964">
    <property type="component" value="Unassembled WGS sequence"/>
</dbReference>
<dbReference type="AlphaFoldDB" id="A0A9D1VCM4"/>
<evidence type="ECO:0000256" key="1">
    <source>
        <dbReference type="SAM" id="SignalP"/>
    </source>
</evidence>
<dbReference type="Pfam" id="PF01832">
    <property type="entry name" value="Glucosaminidase"/>
    <property type="match status" value="1"/>
</dbReference>